<protein>
    <submittedName>
        <fullName evidence="2">Uncharacterized protein</fullName>
    </submittedName>
</protein>
<dbReference type="EMBL" id="SRMA01025901">
    <property type="protein sequence ID" value="TRY89922.1"/>
    <property type="molecule type" value="Genomic_DNA"/>
</dbReference>
<reference evidence="2 3" key="1">
    <citation type="journal article" date="2019" name="Sci. Data">
        <title>Hybrid genome assembly and annotation of Danionella translucida.</title>
        <authorList>
            <person name="Kadobianskyi M."/>
            <person name="Schulze L."/>
            <person name="Schuelke M."/>
            <person name="Judkewitz B."/>
        </authorList>
    </citation>
    <scope>NUCLEOTIDE SEQUENCE [LARGE SCALE GENOMIC DNA]</scope>
    <source>
        <strain evidence="2 3">Bolton</strain>
    </source>
</reference>
<evidence type="ECO:0000313" key="3">
    <source>
        <dbReference type="Proteomes" id="UP000316079"/>
    </source>
</evidence>
<sequence>NKKMLRLLFLVLLLRGADDDEDDPQEGGSQIKELCLQNPEKSQDQIKSRGVQMKMLLCFTNATCKAENRGCILCRRSKDRKLLFNNEGLFILFSTRGFQGCATCKGLSSKLCVSVYL</sequence>
<feature type="signal peptide" evidence="1">
    <location>
        <begin position="1"/>
        <end position="19"/>
    </location>
</feature>
<organism evidence="2 3">
    <name type="scientific">Danionella cerebrum</name>
    <dbReference type="NCBI Taxonomy" id="2873325"/>
    <lineage>
        <taxon>Eukaryota</taxon>
        <taxon>Metazoa</taxon>
        <taxon>Chordata</taxon>
        <taxon>Craniata</taxon>
        <taxon>Vertebrata</taxon>
        <taxon>Euteleostomi</taxon>
        <taxon>Actinopterygii</taxon>
        <taxon>Neopterygii</taxon>
        <taxon>Teleostei</taxon>
        <taxon>Ostariophysi</taxon>
        <taxon>Cypriniformes</taxon>
        <taxon>Danionidae</taxon>
        <taxon>Danioninae</taxon>
        <taxon>Danionella</taxon>
    </lineage>
</organism>
<keyword evidence="1" id="KW-0732">Signal</keyword>
<evidence type="ECO:0000313" key="2">
    <source>
        <dbReference type="EMBL" id="TRY89922.1"/>
    </source>
</evidence>
<dbReference type="Proteomes" id="UP000316079">
    <property type="component" value="Unassembled WGS sequence"/>
</dbReference>
<feature type="chain" id="PRO_5021910259" evidence="1">
    <location>
        <begin position="20"/>
        <end position="117"/>
    </location>
</feature>
<evidence type="ECO:0000256" key="1">
    <source>
        <dbReference type="SAM" id="SignalP"/>
    </source>
</evidence>
<comment type="caution">
    <text evidence="2">The sequence shown here is derived from an EMBL/GenBank/DDBJ whole genome shotgun (WGS) entry which is preliminary data.</text>
</comment>
<keyword evidence="3" id="KW-1185">Reference proteome</keyword>
<gene>
    <name evidence="2" type="ORF">DNTS_005463</name>
</gene>
<accession>A0A553QJ17</accession>
<name>A0A553QJ17_9TELE</name>
<dbReference type="AlphaFoldDB" id="A0A553QJ17"/>
<proteinExistence type="predicted"/>
<feature type="non-terminal residue" evidence="2">
    <location>
        <position position="1"/>
    </location>
</feature>